<accession>A0A7W9M6H0</accession>
<sequence length="363" mass="40122">MSRRKNKKTTPKRDWSSLDARMISDDVDWLHALAAAGTRDEAWQAVLGLTALPHIARVVHESHLHLSRKHPASANSVRLRFGAEIAAARHTVKLLDDTGKLYDGVVADFTRIAEAHRATLGRFNDLAVMSRDGRLFTTSRVSDYNGALGDTPQRGQAGPHSHAYRLGLDMGESLPLILLHLGVLIPMEPVDVPLPDGEAPTERSMQAATFYRHSYEPEFPEALKDVLCVIESTVNTSLFIFSAYTQYFPGPVFRARLISTVHALRALAEIVERFPALAARPGMTAVQTLLNTPAAQYLISDAIRPLRNRCMHYGVPSHLTIQDTKSPDYGLVQATTDVTYESVVGNIDGTLNRLSEVLLDWRA</sequence>
<dbReference type="RefSeq" id="WP_246477966.1">
    <property type="nucleotide sequence ID" value="NZ_JACHMO010000001.1"/>
</dbReference>
<proteinExistence type="predicted"/>
<name>A0A7W9M6H0_9PSEU</name>
<gene>
    <name evidence="1" type="ORF">F4560_008702</name>
</gene>
<protein>
    <submittedName>
        <fullName evidence="1">Uncharacterized protein</fullName>
    </submittedName>
</protein>
<dbReference type="AlphaFoldDB" id="A0A7W9M6H0"/>
<evidence type="ECO:0000313" key="1">
    <source>
        <dbReference type="EMBL" id="MBB5808934.1"/>
    </source>
</evidence>
<keyword evidence="2" id="KW-1185">Reference proteome</keyword>
<dbReference type="EMBL" id="JACHMO010000001">
    <property type="protein sequence ID" value="MBB5808934.1"/>
    <property type="molecule type" value="Genomic_DNA"/>
</dbReference>
<comment type="caution">
    <text evidence="1">The sequence shown here is derived from an EMBL/GenBank/DDBJ whole genome shotgun (WGS) entry which is preliminary data.</text>
</comment>
<organism evidence="1 2">
    <name type="scientific">Saccharothrix ecbatanensis</name>
    <dbReference type="NCBI Taxonomy" id="1105145"/>
    <lineage>
        <taxon>Bacteria</taxon>
        <taxon>Bacillati</taxon>
        <taxon>Actinomycetota</taxon>
        <taxon>Actinomycetes</taxon>
        <taxon>Pseudonocardiales</taxon>
        <taxon>Pseudonocardiaceae</taxon>
        <taxon>Saccharothrix</taxon>
    </lineage>
</organism>
<reference evidence="1 2" key="1">
    <citation type="submission" date="2020-08" db="EMBL/GenBank/DDBJ databases">
        <title>Sequencing the genomes of 1000 actinobacteria strains.</title>
        <authorList>
            <person name="Klenk H.-P."/>
        </authorList>
    </citation>
    <scope>NUCLEOTIDE SEQUENCE [LARGE SCALE GENOMIC DNA]</scope>
    <source>
        <strain evidence="1 2">DSM 45486</strain>
    </source>
</reference>
<evidence type="ECO:0000313" key="2">
    <source>
        <dbReference type="Proteomes" id="UP000552097"/>
    </source>
</evidence>
<dbReference type="Proteomes" id="UP000552097">
    <property type="component" value="Unassembled WGS sequence"/>
</dbReference>